<comment type="similarity">
    <text evidence="2">In the C-terminal section; belongs to the NAD synthetase family.</text>
</comment>
<protein>
    <recommendedName>
        <fullName evidence="4">Glutamine-dependent NAD(+) synthetase</fullName>
        <ecNumber evidence="3">6.3.5.1</ecNumber>
    </recommendedName>
    <alternativeName>
        <fullName evidence="6">NAD(+) synthase [glutamine-hydrolyzing]</fullName>
    </alternativeName>
</protein>
<dbReference type="GO" id="GO:0003952">
    <property type="term" value="F:NAD+ synthase (glutamine-hydrolyzing) activity"/>
    <property type="evidence" value="ECO:0007669"/>
    <property type="project" value="UniProtKB-EC"/>
</dbReference>
<dbReference type="PANTHER" id="PTHR23090">
    <property type="entry name" value="NH 3 /GLUTAMINE-DEPENDENT NAD + SYNTHETASE"/>
    <property type="match status" value="1"/>
</dbReference>
<reference evidence="9" key="1">
    <citation type="submission" date="2010-08" db="EMBL/GenBank/DDBJ databases">
        <authorList>
            <consortium name="Caenorhabditis japonica Sequencing Consortium"/>
            <person name="Wilson R.K."/>
        </authorList>
    </citation>
    <scope>NUCLEOTIDE SEQUENCE [LARGE SCALE GENOMIC DNA]</scope>
    <source>
        <strain evidence="9">DF5081</strain>
    </source>
</reference>
<dbReference type="GO" id="GO:0005524">
    <property type="term" value="F:ATP binding"/>
    <property type="evidence" value="ECO:0007669"/>
    <property type="project" value="InterPro"/>
</dbReference>
<dbReference type="GO" id="GO:0009435">
    <property type="term" value="P:NAD+ biosynthetic process"/>
    <property type="evidence" value="ECO:0007669"/>
    <property type="project" value="InterPro"/>
</dbReference>
<dbReference type="CDD" id="cd07570">
    <property type="entry name" value="GAT_Gln-NAD-synth"/>
    <property type="match status" value="1"/>
</dbReference>
<dbReference type="SUPFAM" id="SSF56317">
    <property type="entry name" value="Carbon-nitrogen hydrolase"/>
    <property type="match status" value="1"/>
</dbReference>
<dbReference type="EC" id="6.3.5.1" evidence="3"/>
<dbReference type="GO" id="GO:0005737">
    <property type="term" value="C:cytoplasm"/>
    <property type="evidence" value="ECO:0007669"/>
    <property type="project" value="InterPro"/>
</dbReference>
<dbReference type="EnsemblMetazoa" id="CJA07813.1">
    <property type="protein sequence ID" value="CJA07813.1"/>
    <property type="gene ID" value="WBGene00127017"/>
</dbReference>
<dbReference type="GO" id="GO:0004359">
    <property type="term" value="F:glutaminase activity"/>
    <property type="evidence" value="ECO:0007669"/>
    <property type="project" value="InterPro"/>
</dbReference>
<evidence type="ECO:0000256" key="4">
    <source>
        <dbReference type="ARBA" id="ARBA00017309"/>
    </source>
</evidence>
<organism evidence="8 9">
    <name type="scientific">Caenorhabditis japonica</name>
    <dbReference type="NCBI Taxonomy" id="281687"/>
    <lineage>
        <taxon>Eukaryota</taxon>
        <taxon>Metazoa</taxon>
        <taxon>Ecdysozoa</taxon>
        <taxon>Nematoda</taxon>
        <taxon>Chromadorea</taxon>
        <taxon>Rhabditida</taxon>
        <taxon>Rhabditina</taxon>
        <taxon>Rhabditomorpha</taxon>
        <taxon>Rhabditoidea</taxon>
        <taxon>Rhabditidae</taxon>
        <taxon>Peloderinae</taxon>
        <taxon>Caenorhabditis</taxon>
    </lineage>
</organism>
<evidence type="ECO:0000256" key="3">
    <source>
        <dbReference type="ARBA" id="ARBA00012743"/>
    </source>
</evidence>
<dbReference type="InterPro" id="IPR003010">
    <property type="entry name" value="C-N_Hydrolase"/>
</dbReference>
<keyword evidence="9" id="KW-1185">Reference proteome</keyword>
<dbReference type="Pfam" id="PF00795">
    <property type="entry name" value="CN_hydrolase"/>
    <property type="match status" value="1"/>
</dbReference>
<evidence type="ECO:0000256" key="1">
    <source>
        <dbReference type="ARBA" id="ARBA00005188"/>
    </source>
</evidence>
<name>A0A8R1HRD7_CAEJA</name>
<reference evidence="8" key="2">
    <citation type="submission" date="2022-06" db="UniProtKB">
        <authorList>
            <consortium name="EnsemblMetazoa"/>
        </authorList>
    </citation>
    <scope>IDENTIFICATION</scope>
    <source>
        <strain evidence="8">DF5081</strain>
    </source>
</reference>
<dbReference type="PANTHER" id="PTHR23090:SF9">
    <property type="entry name" value="GLUTAMINE-DEPENDENT NAD(+) SYNTHETASE"/>
    <property type="match status" value="1"/>
</dbReference>
<dbReference type="InterPro" id="IPR003694">
    <property type="entry name" value="NAD_synthase"/>
</dbReference>
<dbReference type="InterPro" id="IPR014445">
    <property type="entry name" value="Gln-dep_NAD_synthase"/>
</dbReference>
<evidence type="ECO:0000256" key="6">
    <source>
        <dbReference type="ARBA" id="ARBA00030681"/>
    </source>
</evidence>
<dbReference type="PROSITE" id="PS50263">
    <property type="entry name" value="CN_HYDROLASE"/>
    <property type="match status" value="1"/>
</dbReference>
<dbReference type="Proteomes" id="UP000005237">
    <property type="component" value="Unassembled WGS sequence"/>
</dbReference>
<evidence type="ECO:0000256" key="2">
    <source>
        <dbReference type="ARBA" id="ARBA00007145"/>
    </source>
</evidence>
<comment type="pathway">
    <text evidence="1">Cofactor biosynthesis; NAD(+) biosynthesis; NAD(+) from deamido-NAD(+) (L-Gln route): step 1/1.</text>
</comment>
<proteinExistence type="inferred from homology"/>
<feature type="domain" description="CN hydrolase" evidence="7">
    <location>
        <begin position="7"/>
        <end position="317"/>
    </location>
</feature>
<evidence type="ECO:0000259" key="7">
    <source>
        <dbReference type="PROSITE" id="PS50263"/>
    </source>
</evidence>
<sequence length="378" mass="42811">MSWDRRCRIATCTVNNWALDFKGNYERIAKTCSEAAARGARIRLGPELELCGYGCADHFFEIDTERHAWEMLSKLTEKSKEVRKTMNRALPEYSENHDESKKRKMTFAEGRLLKSSDREEWPDLLVITGLPTRFRGLLYNCAAALKNGKLIFVRAKMGLADDNVYRESRWFVKWTEAFKHYEMAIHPEFYFEQKTVPFGDGILESTDNVRIGFEICEELWSARSTNIRLAEQGVDIICNGSGSHHILGKSNYRINQLILGSSAKVGGVYVYANHRGCDGDRVYYDGASTIAQNGKLLAQIKQFDIEDTCVTTALVDLSENATFRQMVSSSRNTAADQITVIPVRFDGNMTGGAKSSEKCAEPIESEHFFGLKIPWKNC</sequence>
<accession>A0A8R1HRD7</accession>
<dbReference type="AlphaFoldDB" id="A0A8R1HRD7"/>
<dbReference type="Gene3D" id="3.60.110.10">
    <property type="entry name" value="Carbon-nitrogen hydrolase"/>
    <property type="match status" value="1"/>
</dbReference>
<evidence type="ECO:0000313" key="8">
    <source>
        <dbReference type="EnsemblMetazoa" id="CJA07813.1"/>
    </source>
</evidence>
<dbReference type="PIRSF" id="PIRSF006630">
    <property type="entry name" value="NADS_GAT"/>
    <property type="match status" value="1"/>
</dbReference>
<evidence type="ECO:0000256" key="5">
    <source>
        <dbReference type="ARBA" id="ARBA00022598"/>
    </source>
</evidence>
<evidence type="ECO:0000313" key="9">
    <source>
        <dbReference type="Proteomes" id="UP000005237"/>
    </source>
</evidence>
<dbReference type="InterPro" id="IPR036526">
    <property type="entry name" value="C-N_Hydrolase_sf"/>
</dbReference>
<keyword evidence="5" id="KW-0436">Ligase</keyword>